<evidence type="ECO:0000313" key="2">
    <source>
        <dbReference type="Proteomes" id="UP000829398"/>
    </source>
</evidence>
<organism evidence="1 2">
    <name type="scientific">Citrus sinensis</name>
    <name type="common">Sweet orange</name>
    <name type="synonym">Citrus aurantium var. sinensis</name>
    <dbReference type="NCBI Taxonomy" id="2711"/>
    <lineage>
        <taxon>Eukaryota</taxon>
        <taxon>Viridiplantae</taxon>
        <taxon>Streptophyta</taxon>
        <taxon>Embryophyta</taxon>
        <taxon>Tracheophyta</taxon>
        <taxon>Spermatophyta</taxon>
        <taxon>Magnoliopsida</taxon>
        <taxon>eudicotyledons</taxon>
        <taxon>Gunneridae</taxon>
        <taxon>Pentapetalae</taxon>
        <taxon>rosids</taxon>
        <taxon>malvids</taxon>
        <taxon>Sapindales</taxon>
        <taxon>Rutaceae</taxon>
        <taxon>Aurantioideae</taxon>
        <taxon>Citrus</taxon>
    </lineage>
</organism>
<accession>A0ACB8KJI0</accession>
<dbReference type="EMBL" id="CM039174">
    <property type="protein sequence ID" value="KAH9754528.1"/>
    <property type="molecule type" value="Genomic_DNA"/>
</dbReference>
<sequence length="162" mass="16782">MADWVKQLDPNLTVRFGCLAVYASRSRGTTVNATVVLTGVVGRIGTISFTQEGNGTTTVEGNISGVTPGDHALVIHTYGNVNNVWITTGAPFKPAGTKGVIDNITVDVDGTATFKIYEKIPLAGPDSVIGRGLVLHSNPKRSSPSGPNPGPGVAWGVIGLDE</sequence>
<evidence type="ECO:0000313" key="1">
    <source>
        <dbReference type="EMBL" id="KAH9754528.1"/>
    </source>
</evidence>
<keyword evidence="2" id="KW-1185">Reference proteome</keyword>
<gene>
    <name evidence="1" type="ORF">KPL71_015468</name>
</gene>
<proteinExistence type="predicted"/>
<dbReference type="Proteomes" id="UP000829398">
    <property type="component" value="Chromosome 5"/>
</dbReference>
<name>A0ACB8KJI0_CITSI</name>
<comment type="caution">
    <text evidence="1">The sequence shown here is derived from an EMBL/GenBank/DDBJ whole genome shotgun (WGS) entry which is preliminary data.</text>
</comment>
<protein>
    <submittedName>
        <fullName evidence="1">Superoxide dismutase (Cu-Zn) 1</fullName>
    </submittedName>
</protein>
<reference evidence="2" key="1">
    <citation type="journal article" date="2023" name="Hortic. Res.">
        <title>A chromosome-level phased genome enabling allele-level studies in sweet orange: a case study on citrus Huanglongbing tolerance.</title>
        <authorList>
            <person name="Wu B."/>
            <person name="Yu Q."/>
            <person name="Deng Z."/>
            <person name="Duan Y."/>
            <person name="Luo F."/>
            <person name="Gmitter F. Jr."/>
        </authorList>
    </citation>
    <scope>NUCLEOTIDE SEQUENCE [LARGE SCALE GENOMIC DNA]</scope>
    <source>
        <strain evidence="2">cv. Valencia</strain>
    </source>
</reference>